<feature type="transmembrane region" description="Helical" evidence="7">
    <location>
        <begin position="119"/>
        <end position="139"/>
    </location>
</feature>
<evidence type="ECO:0000256" key="2">
    <source>
        <dbReference type="ARBA" id="ARBA00022475"/>
    </source>
</evidence>
<keyword evidence="8" id="KW-0449">Lipoprotein</keyword>
<keyword evidence="2 7" id="KW-1003">Cell membrane</keyword>
<gene>
    <name evidence="7" type="primary">lgt</name>
</gene>
<evidence type="ECO:0000256" key="6">
    <source>
        <dbReference type="ARBA" id="ARBA00023136"/>
    </source>
</evidence>
<keyword evidence="3 7" id="KW-0808">Transferase</keyword>
<accession>A0A1B0Z239</accession>
<dbReference type="UniPathway" id="UPA00664"/>
<evidence type="ECO:0000256" key="5">
    <source>
        <dbReference type="ARBA" id="ARBA00022989"/>
    </source>
</evidence>
<dbReference type="GO" id="GO:0042158">
    <property type="term" value="P:lipoprotein biosynthetic process"/>
    <property type="evidence" value="ECO:0007669"/>
    <property type="project" value="UniProtKB-UniRule"/>
</dbReference>
<proteinExistence type="inferred from homology"/>
<evidence type="ECO:0000256" key="3">
    <source>
        <dbReference type="ARBA" id="ARBA00022679"/>
    </source>
</evidence>
<comment type="subcellular location">
    <subcellularLocation>
        <location evidence="7">Cell membrane</location>
        <topology evidence="7">Multi-pass membrane protein</topology>
    </subcellularLocation>
</comment>
<dbReference type="Pfam" id="PF01790">
    <property type="entry name" value="LGT"/>
    <property type="match status" value="1"/>
</dbReference>
<feature type="transmembrane region" description="Helical" evidence="7">
    <location>
        <begin position="88"/>
        <end position="107"/>
    </location>
</feature>
<feature type="transmembrane region" description="Helical" evidence="7">
    <location>
        <begin position="323"/>
        <end position="345"/>
    </location>
</feature>
<reference evidence="8" key="1">
    <citation type="submission" date="2015-11" db="EMBL/GenBank/DDBJ databases">
        <title>Genomes of Abundant and Widespread Viruses from the Deep Ocean.</title>
        <authorList>
            <person name="Mizuno C.M."/>
            <person name="Ghai R."/>
            <person name="Saghai A."/>
            <person name="Lopez-Garcia P."/>
            <person name="Rodriguez-Valera F."/>
        </authorList>
    </citation>
    <scope>NUCLEOTIDE SEQUENCE</scope>
</reference>
<comment type="function">
    <text evidence="7">Catalyzes the transfer of the diacylglyceryl group from phosphatidylglycerol to the sulfhydryl group of the N-terminal cysteine of a prolipoprotein, the first step in the formation of mature lipoproteins.</text>
</comment>
<dbReference type="PANTHER" id="PTHR30589:SF0">
    <property type="entry name" value="PHOSPHATIDYLGLYCEROL--PROLIPOPROTEIN DIACYLGLYCERYL TRANSFERASE"/>
    <property type="match status" value="1"/>
</dbReference>
<feature type="transmembrane region" description="Helical" evidence="7">
    <location>
        <begin position="293"/>
        <end position="311"/>
    </location>
</feature>
<comment type="similarity">
    <text evidence="1 7">Belongs to the Lgt family.</text>
</comment>
<comment type="catalytic activity">
    <reaction evidence="7">
        <text>L-cysteinyl-[prolipoprotein] + a 1,2-diacyl-sn-glycero-3-phospho-(1'-sn-glycerol) = an S-1,2-diacyl-sn-glyceryl-L-cysteinyl-[prolipoprotein] + sn-glycerol 1-phosphate + H(+)</text>
        <dbReference type="Rhea" id="RHEA:56712"/>
        <dbReference type="Rhea" id="RHEA-COMP:14679"/>
        <dbReference type="Rhea" id="RHEA-COMP:14680"/>
        <dbReference type="ChEBI" id="CHEBI:15378"/>
        <dbReference type="ChEBI" id="CHEBI:29950"/>
        <dbReference type="ChEBI" id="CHEBI:57685"/>
        <dbReference type="ChEBI" id="CHEBI:64716"/>
        <dbReference type="ChEBI" id="CHEBI:140658"/>
        <dbReference type="EC" id="2.5.1.145"/>
    </reaction>
</comment>
<evidence type="ECO:0000256" key="7">
    <source>
        <dbReference type="HAMAP-Rule" id="MF_01147"/>
    </source>
</evidence>
<evidence type="ECO:0000256" key="1">
    <source>
        <dbReference type="ARBA" id="ARBA00007150"/>
    </source>
</evidence>
<feature type="transmembrane region" description="Helical" evidence="7">
    <location>
        <begin position="20"/>
        <end position="44"/>
    </location>
</feature>
<feature type="transmembrane region" description="Helical" evidence="7">
    <location>
        <begin position="164"/>
        <end position="186"/>
    </location>
</feature>
<feature type="transmembrane region" description="Helical" evidence="7">
    <location>
        <begin position="198"/>
        <end position="216"/>
    </location>
</feature>
<dbReference type="GO" id="GO:0008961">
    <property type="term" value="F:phosphatidylglycerol-prolipoprotein diacylglyceryl transferase activity"/>
    <property type="evidence" value="ECO:0007669"/>
    <property type="project" value="UniProtKB-UniRule"/>
</dbReference>
<dbReference type="EMBL" id="KT997803">
    <property type="protein sequence ID" value="ANO58253.1"/>
    <property type="molecule type" value="Genomic_DNA"/>
</dbReference>
<dbReference type="PANTHER" id="PTHR30589">
    <property type="entry name" value="PROLIPOPROTEIN DIACYLGLYCERYL TRANSFERASE"/>
    <property type="match status" value="1"/>
</dbReference>
<keyword evidence="5 7" id="KW-1133">Transmembrane helix</keyword>
<dbReference type="InterPro" id="IPR001640">
    <property type="entry name" value="Lgt"/>
</dbReference>
<feature type="transmembrane region" description="Helical" evidence="7">
    <location>
        <begin position="59"/>
        <end position="76"/>
    </location>
</feature>
<keyword evidence="6 7" id="KW-0472">Membrane</keyword>
<dbReference type="GO" id="GO:0005886">
    <property type="term" value="C:plasma membrane"/>
    <property type="evidence" value="ECO:0007669"/>
    <property type="project" value="UniProtKB-SubCell"/>
</dbReference>
<sequence length="364" mass="39774">MRQELLNLQLDSLFGYTESVRGIPVLGIGWLALPWTLLTVYWVWRAGANRDTETERKSLWVQFVIGLIVLVGATLVTRGGAPGPIVPVFGYGFLVFLGCIAAGTLAVRHARQVEIPEQLVWDLAIWLFVASVVGARGWYVLQYHQRLLAGKTGLMEKIKACVDISSGGLVLYGGVGLALVAIVIFARRHRHEVSPLKLADLIIPSFFLALAFGRLGCLMNGCCWGDACDLPWAIRFPHDSVPFNALSARGFLHPDASSTFGVHPSQIYSSFNGLVLCLVTSAIFRNSRRHGQTLAVGLVAYPVTRFLLEILRGDEMGQFGTGLTISQCFSLMLLTIGIAFSTWLLRQPSPTADTSTIPLSDKTT</sequence>
<dbReference type="HAMAP" id="MF_01147">
    <property type="entry name" value="Lgt"/>
    <property type="match status" value="1"/>
</dbReference>
<keyword evidence="4 7" id="KW-0812">Transmembrane</keyword>
<dbReference type="AlphaFoldDB" id="A0A1B0Z239"/>
<feature type="transmembrane region" description="Helical" evidence="7">
    <location>
        <begin position="267"/>
        <end position="284"/>
    </location>
</feature>
<comment type="pathway">
    <text evidence="7">Protein modification; lipoprotein biosynthesis (diacylglyceryl transfer).</text>
</comment>
<evidence type="ECO:0000256" key="4">
    <source>
        <dbReference type="ARBA" id="ARBA00022692"/>
    </source>
</evidence>
<organism evidence="8">
    <name type="scientific">uncultured Planctomycetota bacterium</name>
    <dbReference type="NCBI Taxonomy" id="120965"/>
    <lineage>
        <taxon>Bacteria</taxon>
        <taxon>Pseudomonadati</taxon>
        <taxon>Planctomycetota</taxon>
        <taxon>environmental samples</taxon>
    </lineage>
</organism>
<protein>
    <recommendedName>
        <fullName evidence="7">Phosphatidylglycerol--prolipoprotein diacylglyceryl transferase</fullName>
        <ecNumber evidence="7">2.5.1.145</ecNumber>
    </recommendedName>
</protein>
<name>A0A1B0Z239_9BACT</name>
<evidence type="ECO:0000313" key="8">
    <source>
        <dbReference type="EMBL" id="ANO58253.1"/>
    </source>
</evidence>
<dbReference type="EC" id="2.5.1.145" evidence="7"/>
<feature type="binding site" evidence="7">
    <location>
        <position position="214"/>
    </location>
    <ligand>
        <name>a 1,2-diacyl-sn-glycero-3-phospho-(1'-sn-glycerol)</name>
        <dbReference type="ChEBI" id="CHEBI:64716"/>
    </ligand>
</feature>